<evidence type="ECO:0000259" key="4">
    <source>
        <dbReference type="PROSITE" id="PS01124"/>
    </source>
</evidence>
<name>A0A239L6M1_9BACT</name>
<evidence type="ECO:0000313" key="6">
    <source>
        <dbReference type="Proteomes" id="UP000198432"/>
    </source>
</evidence>
<dbReference type="InterPro" id="IPR018060">
    <property type="entry name" value="HTH_AraC"/>
</dbReference>
<dbReference type="SMART" id="SM00342">
    <property type="entry name" value="HTH_ARAC"/>
    <property type="match status" value="1"/>
</dbReference>
<organism evidence="5 6">
    <name type="scientific">Pontibacter ummariensis</name>
    <dbReference type="NCBI Taxonomy" id="1610492"/>
    <lineage>
        <taxon>Bacteria</taxon>
        <taxon>Pseudomonadati</taxon>
        <taxon>Bacteroidota</taxon>
        <taxon>Cytophagia</taxon>
        <taxon>Cytophagales</taxon>
        <taxon>Hymenobacteraceae</taxon>
        <taxon>Pontibacter</taxon>
    </lineage>
</organism>
<dbReference type="Proteomes" id="UP000198432">
    <property type="component" value="Unassembled WGS sequence"/>
</dbReference>
<dbReference type="InterPro" id="IPR050204">
    <property type="entry name" value="AraC_XylS_family_regulators"/>
</dbReference>
<accession>A0A239L6M1</accession>
<gene>
    <name evidence="5" type="ORF">SAMN06296052_13636</name>
</gene>
<sequence>MNIRVLPIDTVLQPFLRKVWVFESQNDVPLTDIKTVVPSGHITLTFTYKGNYSTLVNSSSTFHTRESTLSLIGHQSKPVLLSGGGHVVTVGVSFKPFAAYRFFPFPLQDVSDMIIPGDDLFTRDADLLVEQLLSLGEPDRMAMKLQEFLISKLSPANNLEKIAHYTIDEIFRQKGQLPISSLANKTGYSQRHMNRVFNDIVGISPKDMARIIRIKHILSVPRDSSLLLGADYLDHFFDQAHYIKEFKYFTGYTPHRYTRVENSFGSLFNRLE</sequence>
<dbReference type="AlphaFoldDB" id="A0A239L6M1"/>
<reference evidence="6" key="1">
    <citation type="submission" date="2017-06" db="EMBL/GenBank/DDBJ databases">
        <authorList>
            <person name="Varghese N."/>
            <person name="Submissions S."/>
        </authorList>
    </citation>
    <scope>NUCLEOTIDE SEQUENCE [LARGE SCALE GENOMIC DNA]</scope>
    <source>
        <strain evidence="6">NKM1</strain>
    </source>
</reference>
<dbReference type="InterPro" id="IPR046532">
    <property type="entry name" value="DUF6597"/>
</dbReference>
<dbReference type="GO" id="GO:0003700">
    <property type="term" value="F:DNA-binding transcription factor activity"/>
    <property type="evidence" value="ECO:0007669"/>
    <property type="project" value="InterPro"/>
</dbReference>
<evidence type="ECO:0000256" key="1">
    <source>
        <dbReference type="ARBA" id="ARBA00023015"/>
    </source>
</evidence>
<dbReference type="PROSITE" id="PS01124">
    <property type="entry name" value="HTH_ARAC_FAMILY_2"/>
    <property type="match status" value="1"/>
</dbReference>
<dbReference type="PANTHER" id="PTHR46796:SF13">
    <property type="entry name" value="HTH-TYPE TRANSCRIPTIONAL ACTIVATOR RHAS"/>
    <property type="match status" value="1"/>
</dbReference>
<dbReference type="Gene3D" id="1.10.10.60">
    <property type="entry name" value="Homeodomain-like"/>
    <property type="match status" value="1"/>
</dbReference>
<dbReference type="Pfam" id="PF20240">
    <property type="entry name" value="DUF6597"/>
    <property type="match status" value="1"/>
</dbReference>
<evidence type="ECO:0000256" key="3">
    <source>
        <dbReference type="ARBA" id="ARBA00023163"/>
    </source>
</evidence>
<proteinExistence type="predicted"/>
<dbReference type="PANTHER" id="PTHR46796">
    <property type="entry name" value="HTH-TYPE TRANSCRIPTIONAL ACTIVATOR RHAS-RELATED"/>
    <property type="match status" value="1"/>
</dbReference>
<keyword evidence="1" id="KW-0805">Transcription regulation</keyword>
<dbReference type="EMBL" id="FZOQ01000036">
    <property type="protein sequence ID" value="SNT25975.1"/>
    <property type="molecule type" value="Genomic_DNA"/>
</dbReference>
<dbReference type="Pfam" id="PF12833">
    <property type="entry name" value="HTH_18"/>
    <property type="match status" value="1"/>
</dbReference>
<keyword evidence="3" id="KW-0804">Transcription</keyword>
<feature type="domain" description="HTH araC/xylS-type" evidence="4">
    <location>
        <begin position="160"/>
        <end position="260"/>
    </location>
</feature>
<protein>
    <submittedName>
        <fullName evidence="5">Transcriptional regulator, AraC family</fullName>
    </submittedName>
</protein>
<keyword evidence="2" id="KW-0238">DNA-binding</keyword>
<dbReference type="GO" id="GO:0043565">
    <property type="term" value="F:sequence-specific DNA binding"/>
    <property type="evidence" value="ECO:0007669"/>
    <property type="project" value="InterPro"/>
</dbReference>
<dbReference type="OrthoDB" id="635259at2"/>
<keyword evidence="6" id="KW-1185">Reference proteome</keyword>
<evidence type="ECO:0000256" key="2">
    <source>
        <dbReference type="ARBA" id="ARBA00023125"/>
    </source>
</evidence>
<evidence type="ECO:0000313" key="5">
    <source>
        <dbReference type="EMBL" id="SNT25975.1"/>
    </source>
</evidence>